<gene>
    <name evidence="2" type="ORF">E2R65_12605</name>
    <name evidence="1" type="ORF">GGR35_001838</name>
</gene>
<accession>A0A4Y8ABN1</accession>
<reference evidence="1 4" key="3">
    <citation type="submission" date="2020-08" db="EMBL/GenBank/DDBJ databases">
        <title>Genomic Encyclopedia of Type Strains, Phase IV (KMG-IV): sequencing the most valuable type-strain genomes for metagenomic binning, comparative biology and taxonomic classification.</title>
        <authorList>
            <person name="Goeker M."/>
        </authorList>
    </citation>
    <scope>NUCLEOTIDE SEQUENCE [LARGE SCALE GENOMIC DNA]</scope>
    <source>
        <strain evidence="1 4">DSM 100995</strain>
    </source>
</reference>
<sequence length="175" mass="20319">MSDYKQLDQLRAHQLTIVKKGFWYPDFELTDGQYVYGRLSYSSNFNRNAIIETPQGTWTIKRKGWFKRALLLNKGENENIGTLTPQTWKRDFNLYMDSGFEATYLYKKMFSKSLTITNDSLGDMLEISLQAFNFKQPYAVTFCQVLKQDQVPSLPLITLIGLHIILLRRQQAAAS</sequence>
<keyword evidence="4" id="KW-1185">Reference proteome</keyword>
<evidence type="ECO:0000313" key="4">
    <source>
        <dbReference type="Proteomes" id="UP000583101"/>
    </source>
</evidence>
<reference evidence="2 3" key="1">
    <citation type="journal article" date="2016" name="Int. J. Syst. Evol. Microbiol.">
        <title>Proposal of Mucilaginibacter phyllosphaerae sp. nov. isolated from the phyllosphere of Galium album.</title>
        <authorList>
            <person name="Aydogan E.L."/>
            <person name="Busse H.J."/>
            <person name="Moser G."/>
            <person name="Muller C."/>
            <person name="Kampfer P."/>
            <person name="Glaeser S.P."/>
        </authorList>
    </citation>
    <scope>NUCLEOTIDE SEQUENCE [LARGE SCALE GENOMIC DNA]</scope>
    <source>
        <strain evidence="2 3">PP-F2FG21</strain>
    </source>
</reference>
<dbReference type="EMBL" id="SNQG01000004">
    <property type="protein sequence ID" value="TEW65964.1"/>
    <property type="molecule type" value="Genomic_DNA"/>
</dbReference>
<dbReference type="EMBL" id="JACIEG010000003">
    <property type="protein sequence ID" value="MBB3969235.1"/>
    <property type="molecule type" value="Genomic_DNA"/>
</dbReference>
<dbReference type="Proteomes" id="UP000297248">
    <property type="component" value="Unassembled WGS sequence"/>
</dbReference>
<name>A0A4Y8ABN1_9SPHI</name>
<protein>
    <submittedName>
        <fullName evidence="2">Uncharacterized protein</fullName>
    </submittedName>
</protein>
<dbReference type="RefSeq" id="WP_134336827.1">
    <property type="nucleotide sequence ID" value="NZ_BMCZ01000002.1"/>
</dbReference>
<evidence type="ECO:0000313" key="3">
    <source>
        <dbReference type="Proteomes" id="UP000297248"/>
    </source>
</evidence>
<dbReference type="Proteomes" id="UP000583101">
    <property type="component" value="Unassembled WGS sequence"/>
</dbReference>
<evidence type="ECO:0000313" key="1">
    <source>
        <dbReference type="EMBL" id="MBB3969235.1"/>
    </source>
</evidence>
<evidence type="ECO:0000313" key="2">
    <source>
        <dbReference type="EMBL" id="TEW65964.1"/>
    </source>
</evidence>
<dbReference type="OrthoDB" id="793810at2"/>
<organism evidence="2 3">
    <name type="scientific">Mucilaginibacter phyllosphaerae</name>
    <dbReference type="NCBI Taxonomy" id="1812349"/>
    <lineage>
        <taxon>Bacteria</taxon>
        <taxon>Pseudomonadati</taxon>
        <taxon>Bacteroidota</taxon>
        <taxon>Sphingobacteriia</taxon>
        <taxon>Sphingobacteriales</taxon>
        <taxon>Sphingobacteriaceae</taxon>
        <taxon>Mucilaginibacter</taxon>
    </lineage>
</organism>
<reference evidence="2" key="2">
    <citation type="submission" date="2019-03" db="EMBL/GenBank/DDBJ databases">
        <authorList>
            <person name="Yan Y.-Q."/>
            <person name="Du Z.-J."/>
        </authorList>
    </citation>
    <scope>NUCLEOTIDE SEQUENCE</scope>
    <source>
        <strain evidence="2">PP-F2FG21</strain>
    </source>
</reference>
<proteinExistence type="predicted"/>
<comment type="caution">
    <text evidence="2">The sequence shown here is derived from an EMBL/GenBank/DDBJ whole genome shotgun (WGS) entry which is preliminary data.</text>
</comment>
<dbReference type="AlphaFoldDB" id="A0A4Y8ABN1"/>